<accession>A0AAD5XPD6</accession>
<gene>
    <name evidence="10" type="ORF">HDU87_008194</name>
</gene>
<evidence type="ECO:0000313" key="11">
    <source>
        <dbReference type="Proteomes" id="UP001212152"/>
    </source>
</evidence>
<comment type="subcellular location">
    <subcellularLocation>
        <location evidence="1">Cell projection</location>
        <location evidence="1">Cilium</location>
    </subcellularLocation>
</comment>
<keyword evidence="3 7" id="KW-0175">Coiled coil</keyword>
<reference evidence="10" key="1">
    <citation type="submission" date="2020-05" db="EMBL/GenBank/DDBJ databases">
        <title>Phylogenomic resolution of chytrid fungi.</title>
        <authorList>
            <person name="Stajich J.E."/>
            <person name="Amses K."/>
            <person name="Simmons R."/>
            <person name="Seto K."/>
            <person name="Myers J."/>
            <person name="Bonds A."/>
            <person name="Quandt C.A."/>
            <person name="Barry K."/>
            <person name="Liu P."/>
            <person name="Grigoriev I."/>
            <person name="Longcore J.E."/>
            <person name="James T.Y."/>
        </authorList>
    </citation>
    <scope>NUCLEOTIDE SEQUENCE</scope>
    <source>
        <strain evidence="10">JEL0379</strain>
    </source>
</reference>
<dbReference type="AlphaFoldDB" id="A0AAD5XPD6"/>
<dbReference type="PANTHER" id="PTHR15654">
    <property type="entry name" value="COILED-COIL DOMAIN-CONTAINING PROTEIN 113-RELATED"/>
    <property type="match status" value="1"/>
</dbReference>
<dbReference type="GO" id="GO:0005930">
    <property type="term" value="C:axoneme"/>
    <property type="evidence" value="ECO:0007669"/>
    <property type="project" value="TreeGrafter"/>
</dbReference>
<evidence type="ECO:0000256" key="4">
    <source>
        <dbReference type="ARBA" id="ARBA00023273"/>
    </source>
</evidence>
<keyword evidence="11" id="KW-1185">Reference proteome</keyword>
<dbReference type="Pfam" id="PF13870">
    <property type="entry name" value="CCDC113_CCDC96_CC"/>
    <property type="match status" value="1"/>
</dbReference>
<comment type="caution">
    <text evidence="10">The sequence shown here is derived from an EMBL/GenBank/DDBJ whole genome shotgun (WGS) entry which is preliminary data.</text>
</comment>
<dbReference type="InterPro" id="IPR025254">
    <property type="entry name" value="CCDC113/CCDC96_CC"/>
</dbReference>
<proteinExistence type="inferred from homology"/>
<feature type="coiled-coil region" evidence="7">
    <location>
        <begin position="284"/>
        <end position="339"/>
    </location>
</feature>
<organism evidence="10 11">
    <name type="scientific">Geranomyces variabilis</name>
    <dbReference type="NCBI Taxonomy" id="109894"/>
    <lineage>
        <taxon>Eukaryota</taxon>
        <taxon>Fungi</taxon>
        <taxon>Fungi incertae sedis</taxon>
        <taxon>Chytridiomycota</taxon>
        <taxon>Chytridiomycota incertae sedis</taxon>
        <taxon>Chytridiomycetes</taxon>
        <taxon>Spizellomycetales</taxon>
        <taxon>Powellomycetaceae</taxon>
        <taxon>Geranomyces</taxon>
    </lineage>
</organism>
<keyword evidence="2" id="KW-0970">Cilium biogenesis/degradation</keyword>
<protein>
    <recommendedName>
        <fullName evidence="6">Cilia- and flagella-associated protein 263</fullName>
    </recommendedName>
</protein>
<evidence type="ECO:0000256" key="6">
    <source>
        <dbReference type="ARBA" id="ARBA00044798"/>
    </source>
</evidence>
<name>A0AAD5XPD6_9FUNG</name>
<dbReference type="GO" id="GO:0060271">
    <property type="term" value="P:cilium assembly"/>
    <property type="evidence" value="ECO:0007669"/>
    <property type="project" value="TreeGrafter"/>
</dbReference>
<sequence length="455" mass="51299">MEDRPPPLIKELSVAGNPLPPPTPGLDIGSGAATITTGGRPLAIAFLDDSDFDAYSDEELVRLHDELTKKTQFLEAENTLFDSFLNRVGPDAGVPPATKPPLEGYTDVEGQGDPAAGVAGVTTAPATGAPAPAAATGARARKKKGEKAEKQQAPILLTSEQKAEIATRELEELKDEIEKQKEEWGKVLDNHRAEMEEIDIRISETKKAMYEFKRDIVQGAVNARTGKVVAERVLRYYEDKIRAKDATIKKTRLKNTTIKLQKNKLHLQLKQKEEMGEVLHVIDFDQLQIENKQYQAKIEERNTELLKLKMTAGNTQQVLNYHKRKLQNLTQESDILRHEIALRRDMLGKLIAEADVVEVERAHAEKVNRKIRTQMEDYRVPDVMDYVSVNAKQEELTGKLKMWQRKVEIASMQNQRLRSIWKRMCLHAQPSSRDELGTLRSLRTPAPHHLPPLPT</sequence>
<dbReference type="InterPro" id="IPR051885">
    <property type="entry name" value="CC_CF"/>
</dbReference>
<evidence type="ECO:0000256" key="7">
    <source>
        <dbReference type="SAM" id="Coils"/>
    </source>
</evidence>
<evidence type="ECO:0000256" key="8">
    <source>
        <dbReference type="SAM" id="MobiDB-lite"/>
    </source>
</evidence>
<evidence type="ECO:0000256" key="2">
    <source>
        <dbReference type="ARBA" id="ARBA00022794"/>
    </source>
</evidence>
<dbReference type="GO" id="GO:0036064">
    <property type="term" value="C:ciliary basal body"/>
    <property type="evidence" value="ECO:0007669"/>
    <property type="project" value="TreeGrafter"/>
</dbReference>
<evidence type="ECO:0000313" key="10">
    <source>
        <dbReference type="EMBL" id="KAJ3171876.1"/>
    </source>
</evidence>
<feature type="region of interest" description="Disordered" evidence="8">
    <location>
        <begin position="432"/>
        <end position="455"/>
    </location>
</feature>
<evidence type="ECO:0000256" key="5">
    <source>
        <dbReference type="ARBA" id="ARBA00044506"/>
    </source>
</evidence>
<feature type="coiled-coil region" evidence="7">
    <location>
        <begin position="156"/>
        <end position="208"/>
    </location>
</feature>
<comment type="similarity">
    <text evidence="5">Belongs to the CFAP263 family.</text>
</comment>
<feature type="compositionally biased region" description="Low complexity" evidence="8">
    <location>
        <begin position="114"/>
        <end position="138"/>
    </location>
</feature>
<feature type="region of interest" description="Disordered" evidence="8">
    <location>
        <begin position="1"/>
        <end position="26"/>
    </location>
</feature>
<evidence type="ECO:0000256" key="1">
    <source>
        <dbReference type="ARBA" id="ARBA00004138"/>
    </source>
</evidence>
<dbReference type="EMBL" id="JADGJQ010000082">
    <property type="protein sequence ID" value="KAJ3171876.1"/>
    <property type="molecule type" value="Genomic_DNA"/>
</dbReference>
<dbReference type="PANTHER" id="PTHR15654:SF2">
    <property type="entry name" value="COILED-COIL DOMAIN-CONTAINING PROTEIN 113"/>
    <property type="match status" value="1"/>
</dbReference>
<evidence type="ECO:0000256" key="3">
    <source>
        <dbReference type="ARBA" id="ARBA00023054"/>
    </source>
</evidence>
<feature type="domain" description="CCDC113/CCDC96 coiled-coil" evidence="9">
    <location>
        <begin position="242"/>
        <end position="413"/>
    </location>
</feature>
<feature type="region of interest" description="Disordered" evidence="8">
    <location>
        <begin position="92"/>
        <end position="152"/>
    </location>
</feature>
<keyword evidence="4" id="KW-0966">Cell projection</keyword>
<evidence type="ECO:0000259" key="9">
    <source>
        <dbReference type="Pfam" id="PF13870"/>
    </source>
</evidence>
<dbReference type="Proteomes" id="UP001212152">
    <property type="component" value="Unassembled WGS sequence"/>
</dbReference>